<sequence>MAPQKTPVNQPAHVDPIDHEANLTHRYPLGTRSRELLTFIDGLWRLVRSGTLPLLIGILTIGIFIIDTITPYEISAATFYVIVVLLSARFSHTRGMGTVSGICIALTIASYILTPSGSFGTGVVNTSISLLAIAATTYLAVKMETARVAAEQAQTRLAHVARITTLGEIAASIAHEVNQPLAAIVTNANACTRWIHGDPANLEKAASSIDSIVSDANRASEIIKRVQALSMRAEPKRSWIEINVVIREVLGLLQSRFRESRVSVYTNLSSDLPMIFGDRIQLQQVALNLLVNAIDAMGTLQSSVREIRINSAKSSASGVMITIEDTGGGIDPGFVRHLFDAFHSTKSDGMGIGLSICRSIIESHGGNIWAEPTNPRGATFCFTLPGDREKIL</sequence>
<reference evidence="12" key="1">
    <citation type="submission" date="2019-10" db="EMBL/GenBank/DDBJ databases">
        <title>Complete Genome Sequence of Bradyrhizobium betae type strain PL7HG1T.</title>
        <authorList>
            <person name="Bromfield E.S.P."/>
            <person name="Cloutier S."/>
        </authorList>
    </citation>
    <scope>NUCLEOTIDE SEQUENCE [LARGE SCALE GENOMIC DNA]</scope>
    <source>
        <strain evidence="12">PL7HG1</strain>
    </source>
</reference>
<dbReference type="InterPro" id="IPR004358">
    <property type="entry name" value="Sig_transdc_His_kin-like_C"/>
</dbReference>
<evidence type="ECO:0000259" key="10">
    <source>
        <dbReference type="PROSITE" id="PS50109"/>
    </source>
</evidence>
<proteinExistence type="predicted"/>
<dbReference type="InterPro" id="IPR036890">
    <property type="entry name" value="HATPase_C_sf"/>
</dbReference>
<evidence type="ECO:0000256" key="8">
    <source>
        <dbReference type="ARBA" id="ARBA00023012"/>
    </source>
</evidence>
<evidence type="ECO:0000313" key="11">
    <source>
        <dbReference type="EMBL" id="QFI73429.1"/>
    </source>
</evidence>
<dbReference type="PANTHER" id="PTHR43065">
    <property type="entry name" value="SENSOR HISTIDINE KINASE"/>
    <property type="match status" value="1"/>
</dbReference>
<keyword evidence="4" id="KW-0808">Transferase</keyword>
<evidence type="ECO:0000256" key="6">
    <source>
        <dbReference type="ARBA" id="ARBA00022777"/>
    </source>
</evidence>
<dbReference type="InterPro" id="IPR005467">
    <property type="entry name" value="His_kinase_dom"/>
</dbReference>
<accession>A0A5P6P4Y1</accession>
<dbReference type="InterPro" id="IPR003594">
    <property type="entry name" value="HATPase_dom"/>
</dbReference>
<dbReference type="InterPro" id="IPR003661">
    <property type="entry name" value="HisK_dim/P_dom"/>
</dbReference>
<dbReference type="PRINTS" id="PR00344">
    <property type="entry name" value="BCTRLSENSOR"/>
</dbReference>
<dbReference type="Gene3D" id="3.30.565.10">
    <property type="entry name" value="Histidine kinase-like ATPase, C-terminal domain"/>
    <property type="match status" value="1"/>
</dbReference>
<name>A0A5P6P4Y1_9BRAD</name>
<dbReference type="InterPro" id="IPR036097">
    <property type="entry name" value="HisK_dim/P_sf"/>
</dbReference>
<evidence type="ECO:0000256" key="1">
    <source>
        <dbReference type="ARBA" id="ARBA00000085"/>
    </source>
</evidence>
<dbReference type="Pfam" id="PF00512">
    <property type="entry name" value="HisKA"/>
    <property type="match status" value="1"/>
</dbReference>
<keyword evidence="6" id="KW-0418">Kinase</keyword>
<dbReference type="SUPFAM" id="SSF55874">
    <property type="entry name" value="ATPase domain of HSP90 chaperone/DNA topoisomerase II/histidine kinase"/>
    <property type="match status" value="1"/>
</dbReference>
<feature type="transmembrane region" description="Helical" evidence="9">
    <location>
        <begin position="95"/>
        <end position="113"/>
    </location>
</feature>
<dbReference type="SMART" id="SM00387">
    <property type="entry name" value="HATPase_c"/>
    <property type="match status" value="1"/>
</dbReference>
<dbReference type="CDD" id="cd00082">
    <property type="entry name" value="HisKA"/>
    <property type="match status" value="1"/>
</dbReference>
<dbReference type="Proteomes" id="UP000325641">
    <property type="component" value="Chromosome"/>
</dbReference>
<comment type="catalytic activity">
    <reaction evidence="1">
        <text>ATP + protein L-histidine = ADP + protein N-phospho-L-histidine.</text>
        <dbReference type="EC" id="2.7.13.3"/>
    </reaction>
</comment>
<keyword evidence="3" id="KW-0597">Phosphoprotein</keyword>
<feature type="transmembrane region" description="Helical" evidence="9">
    <location>
        <begin position="46"/>
        <end position="66"/>
    </location>
</feature>
<keyword evidence="9" id="KW-0472">Membrane</keyword>
<organism evidence="11 12">
    <name type="scientific">Bradyrhizobium betae</name>
    <dbReference type="NCBI Taxonomy" id="244734"/>
    <lineage>
        <taxon>Bacteria</taxon>
        <taxon>Pseudomonadati</taxon>
        <taxon>Pseudomonadota</taxon>
        <taxon>Alphaproteobacteria</taxon>
        <taxon>Hyphomicrobiales</taxon>
        <taxon>Nitrobacteraceae</taxon>
        <taxon>Bradyrhizobium</taxon>
    </lineage>
</organism>
<dbReference type="KEGG" id="bbet:F8237_14100"/>
<feature type="transmembrane region" description="Helical" evidence="9">
    <location>
        <begin position="72"/>
        <end position="88"/>
    </location>
</feature>
<keyword evidence="9" id="KW-0812">Transmembrane</keyword>
<dbReference type="Pfam" id="PF02518">
    <property type="entry name" value="HATPase_c"/>
    <property type="match status" value="1"/>
</dbReference>
<protein>
    <recommendedName>
        <fullName evidence="2">histidine kinase</fullName>
        <ecNumber evidence="2">2.7.13.3</ecNumber>
    </recommendedName>
</protein>
<dbReference type="AlphaFoldDB" id="A0A5P6P4Y1"/>
<dbReference type="OrthoDB" id="9789238at2"/>
<keyword evidence="5" id="KW-0547">Nucleotide-binding</keyword>
<dbReference type="PANTHER" id="PTHR43065:SF10">
    <property type="entry name" value="PEROXIDE STRESS-ACTIVATED HISTIDINE KINASE MAK3"/>
    <property type="match status" value="1"/>
</dbReference>
<evidence type="ECO:0000256" key="5">
    <source>
        <dbReference type="ARBA" id="ARBA00022741"/>
    </source>
</evidence>
<gene>
    <name evidence="11" type="ORF">F8237_14100</name>
</gene>
<dbReference type="EMBL" id="CP044543">
    <property type="protein sequence ID" value="QFI73429.1"/>
    <property type="molecule type" value="Genomic_DNA"/>
</dbReference>
<dbReference type="SMART" id="SM00388">
    <property type="entry name" value="HisKA"/>
    <property type="match status" value="1"/>
</dbReference>
<dbReference type="SUPFAM" id="SSF47384">
    <property type="entry name" value="Homodimeric domain of signal transducing histidine kinase"/>
    <property type="match status" value="1"/>
</dbReference>
<feature type="transmembrane region" description="Helical" evidence="9">
    <location>
        <begin position="119"/>
        <end position="141"/>
    </location>
</feature>
<dbReference type="EC" id="2.7.13.3" evidence="2"/>
<evidence type="ECO:0000256" key="2">
    <source>
        <dbReference type="ARBA" id="ARBA00012438"/>
    </source>
</evidence>
<keyword evidence="9" id="KW-1133">Transmembrane helix</keyword>
<evidence type="ECO:0000256" key="7">
    <source>
        <dbReference type="ARBA" id="ARBA00022840"/>
    </source>
</evidence>
<keyword evidence="7" id="KW-0067">ATP-binding</keyword>
<keyword evidence="8" id="KW-0902">Two-component regulatory system</keyword>
<evidence type="ECO:0000256" key="3">
    <source>
        <dbReference type="ARBA" id="ARBA00022553"/>
    </source>
</evidence>
<dbReference type="GO" id="GO:0005524">
    <property type="term" value="F:ATP binding"/>
    <property type="evidence" value="ECO:0007669"/>
    <property type="project" value="UniProtKB-KW"/>
</dbReference>
<dbReference type="PROSITE" id="PS50109">
    <property type="entry name" value="HIS_KIN"/>
    <property type="match status" value="1"/>
</dbReference>
<dbReference type="GO" id="GO:0000155">
    <property type="term" value="F:phosphorelay sensor kinase activity"/>
    <property type="evidence" value="ECO:0007669"/>
    <property type="project" value="InterPro"/>
</dbReference>
<evidence type="ECO:0000256" key="9">
    <source>
        <dbReference type="SAM" id="Phobius"/>
    </source>
</evidence>
<dbReference type="Gene3D" id="1.10.287.130">
    <property type="match status" value="1"/>
</dbReference>
<evidence type="ECO:0000256" key="4">
    <source>
        <dbReference type="ARBA" id="ARBA00022679"/>
    </source>
</evidence>
<feature type="domain" description="Histidine kinase" evidence="10">
    <location>
        <begin position="172"/>
        <end position="388"/>
    </location>
</feature>
<evidence type="ECO:0000313" key="12">
    <source>
        <dbReference type="Proteomes" id="UP000325641"/>
    </source>
</evidence>